<evidence type="ECO:0000256" key="1">
    <source>
        <dbReference type="ARBA" id="ARBA00023125"/>
    </source>
</evidence>
<reference evidence="3 4" key="1">
    <citation type="submission" date="2020-02" db="EMBL/GenBank/DDBJ databases">
        <title>Comparative genomics of sulfur disproportionating microorganisms.</title>
        <authorList>
            <person name="Ward L.M."/>
            <person name="Bertran E."/>
            <person name="Johnston D.T."/>
        </authorList>
    </citation>
    <scope>NUCLEOTIDE SEQUENCE [LARGE SCALE GENOMIC DNA]</scope>
    <source>
        <strain evidence="3 4">DSM 100025</strain>
    </source>
</reference>
<comment type="caution">
    <text evidence="3">The sequence shown here is derived from an EMBL/GenBank/DDBJ whole genome shotgun (WGS) entry which is preliminary data.</text>
</comment>
<dbReference type="Proteomes" id="UP000469346">
    <property type="component" value="Unassembled WGS sequence"/>
</dbReference>
<dbReference type="PANTHER" id="PTHR30204">
    <property type="entry name" value="REDOX-CYCLING DRUG-SENSING TRANSCRIPTIONAL ACTIVATOR SOXR"/>
    <property type="match status" value="1"/>
</dbReference>
<dbReference type="PROSITE" id="PS00552">
    <property type="entry name" value="HTH_MERR_1"/>
    <property type="match status" value="1"/>
</dbReference>
<evidence type="ECO:0000259" key="2">
    <source>
        <dbReference type="PROSITE" id="PS50937"/>
    </source>
</evidence>
<dbReference type="GO" id="GO:0003677">
    <property type="term" value="F:DNA binding"/>
    <property type="evidence" value="ECO:0007669"/>
    <property type="project" value="UniProtKB-KW"/>
</dbReference>
<feature type="domain" description="HTH merR-type" evidence="2">
    <location>
        <begin position="7"/>
        <end position="75"/>
    </location>
</feature>
<keyword evidence="4" id="KW-1185">Reference proteome</keyword>
<organism evidence="3 4">
    <name type="scientific">Dissulfurirhabdus thermomarina</name>
    <dbReference type="NCBI Taxonomy" id="1765737"/>
    <lineage>
        <taxon>Bacteria</taxon>
        <taxon>Deltaproteobacteria</taxon>
        <taxon>Dissulfurirhabdaceae</taxon>
        <taxon>Dissulfurirhabdus</taxon>
    </lineage>
</organism>
<keyword evidence="1" id="KW-0238">DNA-binding</keyword>
<sequence length="104" mass="11738">MRTDKALFPIGTAAEILDLHPRTLRVYEAEGLLRPERKGRWRYYGPAHIHWVRCLKAMIDDQGLSLAALKRLLRHVPCWHVGNCPPARRRACEAFLAAGPGAEG</sequence>
<dbReference type="AlphaFoldDB" id="A0A6N9TYN7"/>
<evidence type="ECO:0000313" key="4">
    <source>
        <dbReference type="Proteomes" id="UP000469346"/>
    </source>
</evidence>
<protein>
    <submittedName>
        <fullName evidence="3">MerR family transcriptional regulator</fullName>
    </submittedName>
</protein>
<dbReference type="Gene3D" id="1.10.1660.10">
    <property type="match status" value="1"/>
</dbReference>
<evidence type="ECO:0000313" key="3">
    <source>
        <dbReference type="EMBL" id="NDY43566.1"/>
    </source>
</evidence>
<dbReference type="InterPro" id="IPR047057">
    <property type="entry name" value="MerR_fam"/>
</dbReference>
<dbReference type="PROSITE" id="PS50937">
    <property type="entry name" value="HTH_MERR_2"/>
    <property type="match status" value="1"/>
</dbReference>
<dbReference type="InterPro" id="IPR000551">
    <property type="entry name" value="MerR-type_HTH_dom"/>
</dbReference>
<dbReference type="EMBL" id="JAAGRR010000212">
    <property type="protein sequence ID" value="NDY43566.1"/>
    <property type="molecule type" value="Genomic_DNA"/>
</dbReference>
<dbReference type="SMART" id="SM00422">
    <property type="entry name" value="HTH_MERR"/>
    <property type="match status" value="1"/>
</dbReference>
<proteinExistence type="predicted"/>
<accession>A0A6N9TYN7</accession>
<dbReference type="InterPro" id="IPR009061">
    <property type="entry name" value="DNA-bd_dom_put_sf"/>
</dbReference>
<dbReference type="RefSeq" id="WP_163299904.1">
    <property type="nucleotide sequence ID" value="NZ_JAAGRR010000212.1"/>
</dbReference>
<dbReference type="PANTHER" id="PTHR30204:SF58">
    <property type="entry name" value="HTH-TYPE TRANSCRIPTIONAL REGULATOR YFMP"/>
    <property type="match status" value="1"/>
</dbReference>
<dbReference type="GO" id="GO:0003700">
    <property type="term" value="F:DNA-binding transcription factor activity"/>
    <property type="evidence" value="ECO:0007669"/>
    <property type="project" value="InterPro"/>
</dbReference>
<gene>
    <name evidence="3" type="ORF">G3N55_12050</name>
</gene>
<dbReference type="Pfam" id="PF13411">
    <property type="entry name" value="MerR_1"/>
    <property type="match status" value="1"/>
</dbReference>
<dbReference type="SUPFAM" id="SSF46955">
    <property type="entry name" value="Putative DNA-binding domain"/>
    <property type="match status" value="1"/>
</dbReference>
<name>A0A6N9TYN7_DISTH</name>